<dbReference type="PANTHER" id="PTHR43778:SF2">
    <property type="entry name" value="PYRUVATE CARBOXYLASE, MITOCHONDRIAL"/>
    <property type="match status" value="1"/>
</dbReference>
<reference evidence="21" key="1">
    <citation type="submission" date="2017-02" db="EMBL/GenBank/DDBJ databases">
        <authorList>
            <person name="Varghese N."/>
            <person name="Submissions S."/>
        </authorList>
    </citation>
    <scope>NUCLEOTIDE SEQUENCE [LARGE SCALE GENOMIC DNA]</scope>
    <source>
        <strain evidence="21">DSM 23405</strain>
    </source>
</reference>
<evidence type="ECO:0000256" key="14">
    <source>
        <dbReference type="PIRSR" id="PIRSR001594-3"/>
    </source>
</evidence>
<evidence type="ECO:0000256" key="7">
    <source>
        <dbReference type="ARBA" id="ARBA00022741"/>
    </source>
</evidence>
<dbReference type="InterPro" id="IPR013785">
    <property type="entry name" value="Aldolase_TIM"/>
</dbReference>
<dbReference type="InterPro" id="IPR005479">
    <property type="entry name" value="CPAse_ATP-bd"/>
</dbReference>
<dbReference type="Pfam" id="PF00289">
    <property type="entry name" value="Biotin_carb_N"/>
    <property type="match status" value="1"/>
</dbReference>
<evidence type="ECO:0000256" key="12">
    <source>
        <dbReference type="PIRSR" id="PIRSR001594-1"/>
    </source>
</evidence>
<dbReference type="Gene3D" id="2.40.50.100">
    <property type="match status" value="1"/>
</dbReference>
<evidence type="ECO:0000313" key="21">
    <source>
        <dbReference type="Proteomes" id="UP000190230"/>
    </source>
</evidence>
<dbReference type="SUPFAM" id="SSF51246">
    <property type="entry name" value="Rudiment single hybrid motif"/>
    <property type="match status" value="1"/>
</dbReference>
<dbReference type="FunFam" id="2.40.50.100:FF:000003">
    <property type="entry name" value="Acetyl-CoA carboxylase biotin carboxyl carrier protein"/>
    <property type="match status" value="1"/>
</dbReference>
<dbReference type="InterPro" id="IPR011053">
    <property type="entry name" value="Single_hybrid_motif"/>
</dbReference>
<evidence type="ECO:0000256" key="8">
    <source>
        <dbReference type="ARBA" id="ARBA00022840"/>
    </source>
</evidence>
<dbReference type="SUPFAM" id="SSF56059">
    <property type="entry name" value="Glutathione synthetase ATP-binding domain-like"/>
    <property type="match status" value="1"/>
</dbReference>
<evidence type="ECO:0000256" key="11">
    <source>
        <dbReference type="PIRNR" id="PIRNR001594"/>
    </source>
</evidence>
<dbReference type="InterPro" id="IPR055268">
    <property type="entry name" value="PCB-like"/>
</dbReference>
<dbReference type="NCBIfam" id="TIGR01235">
    <property type="entry name" value="pyruv_carbox"/>
    <property type="match status" value="1"/>
</dbReference>
<keyword evidence="9 11" id="KW-0092">Biotin</keyword>
<dbReference type="FunFam" id="3.30.1490.20:FF:000003">
    <property type="entry name" value="acetyl-CoA carboxylase isoform X1"/>
    <property type="match status" value="1"/>
</dbReference>
<evidence type="ECO:0000256" key="10">
    <source>
        <dbReference type="ARBA" id="ARBA00023268"/>
    </source>
</evidence>
<keyword evidence="4" id="KW-0312">Gluconeogenesis</keyword>
<dbReference type="PROSITE" id="PS50968">
    <property type="entry name" value="BIOTINYL_LIPOYL"/>
    <property type="match status" value="1"/>
</dbReference>
<feature type="domain" description="Lipoyl-binding" evidence="16">
    <location>
        <begin position="1080"/>
        <end position="1157"/>
    </location>
</feature>
<dbReference type="FunFam" id="3.20.20.70:FF:000033">
    <property type="entry name" value="Pyruvate carboxylase"/>
    <property type="match status" value="1"/>
</dbReference>
<evidence type="ECO:0000256" key="13">
    <source>
        <dbReference type="PIRSR" id="PIRSR001594-2"/>
    </source>
</evidence>
<dbReference type="SUPFAM" id="SSF51230">
    <property type="entry name" value="Single hybrid motif"/>
    <property type="match status" value="1"/>
</dbReference>
<feature type="modified residue" description="N6-biotinyllysine" evidence="15">
    <location>
        <position position="1123"/>
    </location>
</feature>
<dbReference type="Pfam" id="PF02436">
    <property type="entry name" value="PYC_OADA"/>
    <property type="match status" value="1"/>
</dbReference>
<feature type="binding site" evidence="13">
    <location>
        <position position="883"/>
    </location>
    <ligand>
        <name>substrate</name>
    </ligand>
</feature>
<dbReference type="Gene3D" id="3.30.470.20">
    <property type="entry name" value="ATP-grasp fold, B domain"/>
    <property type="match status" value="1"/>
</dbReference>
<dbReference type="SUPFAM" id="SSF52440">
    <property type="entry name" value="PreATP-grasp domain"/>
    <property type="match status" value="1"/>
</dbReference>
<dbReference type="FunFam" id="3.40.50.20:FF:000010">
    <property type="entry name" value="Propionyl-CoA carboxylase subunit alpha"/>
    <property type="match status" value="1"/>
</dbReference>
<feature type="binding site" evidence="13">
    <location>
        <position position="622"/>
    </location>
    <ligand>
        <name>substrate</name>
    </ligand>
</feature>
<evidence type="ECO:0000256" key="9">
    <source>
        <dbReference type="ARBA" id="ARBA00023267"/>
    </source>
</evidence>
<dbReference type="InterPro" id="IPR003379">
    <property type="entry name" value="Carboxylase_cons_dom"/>
</dbReference>
<evidence type="ECO:0000256" key="2">
    <source>
        <dbReference type="ARBA" id="ARBA00004742"/>
    </source>
</evidence>
<keyword evidence="20" id="KW-0670">Pyruvate</keyword>
<feature type="active site" evidence="12">
    <location>
        <position position="302"/>
    </location>
</feature>
<dbReference type="SMART" id="SM00878">
    <property type="entry name" value="Biotin_carb_C"/>
    <property type="match status" value="1"/>
</dbReference>
<feature type="binding site" evidence="14">
    <location>
        <position position="750"/>
    </location>
    <ligand>
        <name>Mn(2+)</name>
        <dbReference type="ChEBI" id="CHEBI:29035"/>
    </ligand>
</feature>
<evidence type="ECO:0000256" key="1">
    <source>
        <dbReference type="ARBA" id="ARBA00001953"/>
    </source>
</evidence>
<dbReference type="InterPro" id="IPR005482">
    <property type="entry name" value="Biotin_COase_C"/>
</dbReference>
<dbReference type="PROSITE" id="PS00866">
    <property type="entry name" value="CPSASE_1"/>
    <property type="match status" value="1"/>
</dbReference>
<feature type="binding site" description="via carbamate group" evidence="14">
    <location>
        <position position="719"/>
    </location>
    <ligand>
        <name>Mn(2+)</name>
        <dbReference type="ChEBI" id="CHEBI:29035"/>
    </ligand>
</feature>
<dbReference type="CDD" id="cd06850">
    <property type="entry name" value="biotinyl_domain"/>
    <property type="match status" value="1"/>
</dbReference>
<dbReference type="STRING" id="241145.SAMN05660776_2449"/>
<feature type="domain" description="Biotin carboxylation" evidence="18">
    <location>
        <begin position="10"/>
        <end position="463"/>
    </location>
</feature>
<dbReference type="PROSITE" id="PS50979">
    <property type="entry name" value="BC"/>
    <property type="match status" value="1"/>
</dbReference>
<dbReference type="SUPFAM" id="SSF51569">
    <property type="entry name" value="Aldolase"/>
    <property type="match status" value="1"/>
</dbReference>
<keyword evidence="7 11" id="KW-0547">Nucleotide-binding</keyword>
<feature type="domain" description="Pyruvate carboxyltransferase" evidence="19">
    <location>
        <begin position="541"/>
        <end position="809"/>
    </location>
</feature>
<dbReference type="InterPro" id="IPR000089">
    <property type="entry name" value="Biotin_lipoyl"/>
</dbReference>
<evidence type="ECO:0000256" key="4">
    <source>
        <dbReference type="ARBA" id="ARBA00022432"/>
    </source>
</evidence>
<evidence type="ECO:0000256" key="6">
    <source>
        <dbReference type="ARBA" id="ARBA00022723"/>
    </source>
</evidence>
<organism evidence="20 21">
    <name type="scientific">Salegentibacter holothuriorum</name>
    <dbReference type="NCBI Taxonomy" id="241145"/>
    <lineage>
        <taxon>Bacteria</taxon>
        <taxon>Pseudomonadati</taxon>
        <taxon>Bacteroidota</taxon>
        <taxon>Flavobacteriia</taxon>
        <taxon>Flavobacteriales</taxon>
        <taxon>Flavobacteriaceae</taxon>
        <taxon>Salegentibacter</taxon>
    </lineage>
</organism>
<dbReference type="PROSITE" id="PS00188">
    <property type="entry name" value="BIOTIN"/>
    <property type="match status" value="1"/>
</dbReference>
<evidence type="ECO:0000256" key="15">
    <source>
        <dbReference type="PIRSR" id="PIRSR001594-4"/>
    </source>
</evidence>
<dbReference type="PROSITE" id="PS50975">
    <property type="entry name" value="ATP_GRASP"/>
    <property type="match status" value="1"/>
</dbReference>
<dbReference type="EMBL" id="FUYY01000004">
    <property type="protein sequence ID" value="SKB67168.1"/>
    <property type="molecule type" value="Genomic_DNA"/>
</dbReference>
<evidence type="ECO:0000259" key="16">
    <source>
        <dbReference type="PROSITE" id="PS50968"/>
    </source>
</evidence>
<dbReference type="PANTHER" id="PTHR43778">
    <property type="entry name" value="PYRUVATE CARBOXYLASE"/>
    <property type="match status" value="1"/>
</dbReference>
<keyword evidence="10" id="KW-0511">Multifunctional enzyme</keyword>
<keyword evidence="8 11" id="KW-0067">ATP-binding</keyword>
<gene>
    <name evidence="20" type="ORF">SAMN05660776_2449</name>
</gene>
<dbReference type="UniPathway" id="UPA00138"/>
<evidence type="ECO:0000259" key="19">
    <source>
        <dbReference type="PROSITE" id="PS50991"/>
    </source>
</evidence>
<dbReference type="CDD" id="cd07937">
    <property type="entry name" value="DRE_TIM_PC_TC_5S"/>
    <property type="match status" value="1"/>
</dbReference>
<dbReference type="PROSITE" id="PS00867">
    <property type="entry name" value="CPSASE_2"/>
    <property type="match status" value="1"/>
</dbReference>
<evidence type="ECO:0000313" key="20">
    <source>
        <dbReference type="EMBL" id="SKB67168.1"/>
    </source>
</evidence>
<dbReference type="SUPFAM" id="SSF89000">
    <property type="entry name" value="post-HMGL domain-like"/>
    <property type="match status" value="1"/>
</dbReference>
<dbReference type="Gene3D" id="3.10.600.10">
    <property type="entry name" value="pyruvate carboxylase f1077a mutant domain"/>
    <property type="match status" value="1"/>
</dbReference>
<keyword evidence="5 11" id="KW-0436">Ligase</keyword>
<sequence length="1157" mass="130041">MLTNLTKNMKIQKVLVANRGEIAIRIFRACTEIGIRTVGIFTFEDRYSLHRYKADESYQIGPDKEPLKPYLDIDAIINTAKEVGADAIHPGYGFLSENADFAQACKDNNIIFIGPEVSVLKSLGDKVTAKTVAVKNNVPVIQSNEKDLESLDIAIEEADRIGYPIMLKAASGGGGRGMRVLREEAELRKAFSESKREALNAFGDDTVFIEKFIENPKHIEIQIVGDNHGNMVHLFERDCSVQRRYQKVIEFAPSYNLNQTTKEKLYEYAVNICKAVNYNNIGTVEFLVDHDGSIYFIEVNPRIQVEHTVTEVVTGIDLVKAQLFIAGGYKLSDEQIKIKDQASLSTNGFALQCRITTEDPANDFQPDYGTITTYRSASGFGIRLDAGSLYQGVTISPFFDSMLVKVSSSGRTLDGACRKMRRALAEFRIRGVKTNIPFLDNILQHEKFREGSVTVNFIANNPDLFKLKETRNRATRMVEFLGDVVVNGNPDVKEIIKKPKLIKADVPAFDRHAAYPKGTKDLLTELGPEKFAEWLKNEKKIHFTDTTFRDAHQSLLATRMRSTDMLKVAEGFAKNHPETFSMEVWGGATFDVCLRFLKENPWERLQLLRKAMPNILLQMLMRGSNGVGYTAYPDNLIEKFVAEAWENGVDIFRIFDSLNWMKSIAPCIEYVRKNTSGLAEASICYTGDILDKNSKYNLEYYLQLAKDIENAGAHILAIKDMAGLLKPYAAGELVSALKAEINIPVHLHTHDTSSIQSATYLKAIEAGVDVVDVALGGLSGLTSQPNFNSLVEMTKSGERKADFNMEKLNEYSHYWEAVRKYYFPFESGLKAGTADVYKHEIPGGQYSNLKPQAESLGLASRFHEITAMYSKVNKLFGDIIKVTPSSKVVGDMAQYLVSNNLSIEDVMEKGENLSFPQSVVNFFKGDLGQPHGGFPAEVQRIILKDQKPYTDRPNAHLEPIDFEKEFKEFCDIFKEGMGRKLEMTDFLSYKLYPKVFTEYFNHYRKFGEVMNIPTPNFFYGMQPGEEITVEMDKGKTLLIEFLSVGTADEDGLVDAFFKVNGQTRTVKIQDKSVKVEKVVHQKVDKSDDKEVGAPIQGSISSILVEKGQKVKKNEPLFVIEAMKMETTITANKEGEINEIIHKEGTMVFANDLVIKLK</sequence>
<dbReference type="PIRSF" id="PIRSF001594">
    <property type="entry name" value="Pyruv_carbox"/>
    <property type="match status" value="1"/>
</dbReference>
<dbReference type="Pfam" id="PF00682">
    <property type="entry name" value="HMGL-like"/>
    <property type="match status" value="1"/>
</dbReference>
<comment type="pathway">
    <text evidence="2">Carbohydrate biosynthesis; gluconeogenesis.</text>
</comment>
<dbReference type="InterPro" id="IPR011761">
    <property type="entry name" value="ATP-grasp"/>
</dbReference>
<dbReference type="Gene3D" id="3.20.20.70">
    <property type="entry name" value="Aldolase class I"/>
    <property type="match status" value="1"/>
</dbReference>
<comment type="catalytic activity">
    <reaction evidence="11">
        <text>hydrogencarbonate + pyruvate + ATP = oxaloacetate + ADP + phosphate + H(+)</text>
        <dbReference type="Rhea" id="RHEA:20844"/>
        <dbReference type="ChEBI" id="CHEBI:15361"/>
        <dbReference type="ChEBI" id="CHEBI:15378"/>
        <dbReference type="ChEBI" id="CHEBI:16452"/>
        <dbReference type="ChEBI" id="CHEBI:17544"/>
        <dbReference type="ChEBI" id="CHEBI:30616"/>
        <dbReference type="ChEBI" id="CHEBI:43474"/>
        <dbReference type="ChEBI" id="CHEBI:456216"/>
        <dbReference type="EC" id="6.4.1.1"/>
    </reaction>
</comment>
<dbReference type="InterPro" id="IPR005481">
    <property type="entry name" value="BC-like_N"/>
</dbReference>
<dbReference type="GO" id="GO:0005524">
    <property type="term" value="F:ATP binding"/>
    <property type="evidence" value="ECO:0007669"/>
    <property type="project" value="UniProtKB-UniRule"/>
</dbReference>
<dbReference type="Pfam" id="PF02786">
    <property type="entry name" value="CPSase_L_D2"/>
    <property type="match status" value="1"/>
</dbReference>
<dbReference type="NCBIfam" id="NF009554">
    <property type="entry name" value="PRK12999.1"/>
    <property type="match status" value="1"/>
</dbReference>
<dbReference type="Pfam" id="PF02785">
    <property type="entry name" value="Biotin_carb_C"/>
    <property type="match status" value="1"/>
</dbReference>
<protein>
    <recommendedName>
        <fullName evidence="3 11">Pyruvate carboxylase</fullName>
        <ecNumber evidence="3 11">6.4.1.1</ecNumber>
    </recommendedName>
</protein>
<accession>A0A1T5D5W4</accession>
<proteinExistence type="predicted"/>
<dbReference type="GO" id="GO:0004736">
    <property type="term" value="F:pyruvate carboxylase activity"/>
    <property type="evidence" value="ECO:0007669"/>
    <property type="project" value="UniProtKB-EC"/>
</dbReference>
<dbReference type="InterPro" id="IPR016185">
    <property type="entry name" value="PreATP-grasp_dom_sf"/>
</dbReference>
<dbReference type="InterPro" id="IPR011764">
    <property type="entry name" value="Biotin_carboxylation_dom"/>
</dbReference>
<dbReference type="AlphaFoldDB" id="A0A1T5D5W4"/>
<evidence type="ECO:0000256" key="3">
    <source>
        <dbReference type="ARBA" id="ARBA00013057"/>
    </source>
</evidence>
<evidence type="ECO:0000259" key="17">
    <source>
        <dbReference type="PROSITE" id="PS50975"/>
    </source>
</evidence>
<dbReference type="InterPro" id="IPR005930">
    <property type="entry name" value="Pyruv_COase"/>
</dbReference>
<dbReference type="GO" id="GO:0005737">
    <property type="term" value="C:cytoplasm"/>
    <property type="evidence" value="ECO:0007669"/>
    <property type="project" value="TreeGrafter"/>
</dbReference>
<dbReference type="EC" id="6.4.1.1" evidence="3 11"/>
<feature type="modified residue" description="N6-carboxylysine" evidence="15">
    <location>
        <position position="719"/>
    </location>
</feature>
<name>A0A1T5D5W4_9FLAO</name>
<feature type="binding site" evidence="13">
    <location>
        <position position="210"/>
    </location>
    <ligand>
        <name>ATP</name>
        <dbReference type="ChEBI" id="CHEBI:30616"/>
    </ligand>
</feature>
<comment type="function">
    <text evidence="11">Catalyzes a 2-step reaction, involving the ATP-dependent carboxylation of the covalently attached biotin in the first step and the transfer of the carboxyl group to pyruvate in the second.</text>
</comment>
<dbReference type="InterPro" id="IPR000891">
    <property type="entry name" value="PYR_CT"/>
</dbReference>
<feature type="binding site" evidence="13">
    <location>
        <position position="126"/>
    </location>
    <ligand>
        <name>ATP</name>
        <dbReference type="ChEBI" id="CHEBI:30616"/>
    </ligand>
</feature>
<dbReference type="GO" id="GO:0006094">
    <property type="term" value="P:gluconeogenesis"/>
    <property type="evidence" value="ECO:0007669"/>
    <property type="project" value="UniProtKB-UniPathway"/>
</dbReference>
<evidence type="ECO:0000259" key="18">
    <source>
        <dbReference type="PROSITE" id="PS50979"/>
    </source>
</evidence>
<keyword evidence="6 14" id="KW-0479">Metal-binding</keyword>
<feature type="binding site" evidence="14">
    <location>
        <position position="748"/>
    </location>
    <ligand>
        <name>Mn(2+)</name>
        <dbReference type="ChEBI" id="CHEBI:29035"/>
    </ligand>
</feature>
<dbReference type="PROSITE" id="PS50991">
    <property type="entry name" value="PYR_CT"/>
    <property type="match status" value="1"/>
</dbReference>
<feature type="domain" description="ATP-grasp" evidence="17">
    <location>
        <begin position="130"/>
        <end position="327"/>
    </location>
</feature>
<dbReference type="InterPro" id="IPR001882">
    <property type="entry name" value="Biotin_BS"/>
</dbReference>
<keyword evidence="21" id="KW-1185">Reference proteome</keyword>
<dbReference type="Proteomes" id="UP000190230">
    <property type="component" value="Unassembled WGS sequence"/>
</dbReference>
<dbReference type="Pfam" id="PF00364">
    <property type="entry name" value="Biotin_lipoyl"/>
    <property type="match status" value="1"/>
</dbReference>
<dbReference type="NCBIfam" id="NF006761">
    <property type="entry name" value="PRK09282.1"/>
    <property type="match status" value="1"/>
</dbReference>
<comment type="cofactor">
    <cofactor evidence="1 11">
        <name>biotin</name>
        <dbReference type="ChEBI" id="CHEBI:57586"/>
    </cofactor>
</comment>
<dbReference type="GO" id="GO:0046872">
    <property type="term" value="F:metal ion binding"/>
    <property type="evidence" value="ECO:0007669"/>
    <property type="project" value="UniProtKB-KW"/>
</dbReference>
<feature type="binding site" evidence="14">
    <location>
        <position position="550"/>
    </location>
    <ligand>
        <name>Mn(2+)</name>
        <dbReference type="ChEBI" id="CHEBI:29035"/>
    </ligand>
</feature>
<evidence type="ECO:0000256" key="5">
    <source>
        <dbReference type="ARBA" id="ARBA00022598"/>
    </source>
</evidence>
<dbReference type="InterPro" id="IPR011054">
    <property type="entry name" value="Rudment_hybrid_motif"/>
</dbReference>